<evidence type="ECO:0000313" key="2">
    <source>
        <dbReference type="EMBL" id="KAF1755071.1"/>
    </source>
</evidence>
<dbReference type="CTD" id="9828092"/>
<dbReference type="PANTHER" id="PTHR21447">
    <property type="entry name" value="RING-TYPE DOMAIN-CONTAINING PROTEIN-RELATED"/>
    <property type="match status" value="1"/>
</dbReference>
<feature type="compositionally biased region" description="Basic residues" evidence="1">
    <location>
        <begin position="560"/>
        <end position="571"/>
    </location>
</feature>
<accession>A0A6A5GKE4</accession>
<sequence length="571" mass="65844">MASNAPPPLPPRLPSPLPAHTESNLELAIRKCIPKELIPETWECEHMDHKDNVARLLVEGIKLFGIFESVDELYDTIFDFMDFPASYEHFQMVRRDRVERFPYVAKSVKGKPCIYQNDVHKLFDHLHLCPYLPEISMFSEGILDDCWEVLRGKKHHKMIACSYEPAPPTFEEEDHKKLDEQISTTGFMNLKSDFKDMAAKTQGSIGGVIFSSMDKLTEQLKVGNLEVTTVVAWVGFVIGRVAKLIQESNIHLPPINVLLNPEGEPIKQVPVIRLFSIEKNHFVMVHDLLEILEEHGVKPEVSEKLALIPEDLRNQKLSTITFQNALGVLKEVGDEHLKEMEFAKMKSNLLKFNQRPIPTHYGGYCILAVDALYELLMDIVVAKKVFHTFEERDWLVILEFFKSMESHFDVARNDIYFMDLKEVETIKKEWEKVYNENLKFASSFPRLVIVRDKDTFTMNTLDKELKRLKLDTCFGNGNLMQYAYPIYLKLKKKSLSMSNLHLAIAQCQINALVRKVPKMLEFIKKQQACGRMNLVNLEIDEVTEGVAKLETSEKKETKTSKKKKNKKQGKK</sequence>
<reference evidence="2 3" key="1">
    <citation type="submission" date="2019-12" db="EMBL/GenBank/DDBJ databases">
        <title>Chromosome-level assembly of the Caenorhabditis remanei genome.</title>
        <authorList>
            <person name="Teterina A.A."/>
            <person name="Willis J.H."/>
            <person name="Phillips P.C."/>
        </authorList>
    </citation>
    <scope>NUCLEOTIDE SEQUENCE [LARGE SCALE GENOMIC DNA]</scope>
    <source>
        <strain evidence="2 3">PX506</strain>
        <tissue evidence="2">Whole organism</tissue>
    </source>
</reference>
<dbReference type="AlphaFoldDB" id="A0A6A5GKE4"/>
<dbReference type="EMBL" id="WUAV01000005">
    <property type="protein sequence ID" value="KAF1755071.1"/>
    <property type="molecule type" value="Genomic_DNA"/>
</dbReference>
<protein>
    <submittedName>
        <fullName evidence="2">Uncharacterized protein</fullName>
    </submittedName>
</protein>
<proteinExistence type="predicted"/>
<dbReference type="Proteomes" id="UP000483820">
    <property type="component" value="Chromosome V"/>
</dbReference>
<dbReference type="KEGG" id="crq:GCK72_021639"/>
<evidence type="ECO:0000256" key="1">
    <source>
        <dbReference type="SAM" id="MobiDB-lite"/>
    </source>
</evidence>
<feature type="region of interest" description="Disordered" evidence="1">
    <location>
        <begin position="550"/>
        <end position="571"/>
    </location>
</feature>
<dbReference type="GeneID" id="9828092"/>
<gene>
    <name evidence="2" type="ORF">GCK72_021639</name>
</gene>
<dbReference type="PANTHER" id="PTHR21447:SF11">
    <property type="entry name" value="RING-TYPE DOMAIN-CONTAINING PROTEIN"/>
    <property type="match status" value="1"/>
</dbReference>
<evidence type="ECO:0000313" key="3">
    <source>
        <dbReference type="Proteomes" id="UP000483820"/>
    </source>
</evidence>
<dbReference type="RefSeq" id="XP_003098067.2">
    <property type="nucleotide sequence ID" value="XM_003098019.2"/>
</dbReference>
<organism evidence="2 3">
    <name type="scientific">Caenorhabditis remanei</name>
    <name type="common">Caenorhabditis vulgaris</name>
    <dbReference type="NCBI Taxonomy" id="31234"/>
    <lineage>
        <taxon>Eukaryota</taxon>
        <taxon>Metazoa</taxon>
        <taxon>Ecdysozoa</taxon>
        <taxon>Nematoda</taxon>
        <taxon>Chromadorea</taxon>
        <taxon>Rhabditida</taxon>
        <taxon>Rhabditina</taxon>
        <taxon>Rhabditomorpha</taxon>
        <taxon>Rhabditoidea</taxon>
        <taxon>Rhabditidae</taxon>
        <taxon>Peloderinae</taxon>
        <taxon>Caenorhabditis</taxon>
    </lineage>
</organism>
<comment type="caution">
    <text evidence="2">The sequence shown here is derived from an EMBL/GenBank/DDBJ whole genome shotgun (WGS) entry which is preliminary data.</text>
</comment>
<dbReference type="GO" id="GO:0045121">
    <property type="term" value="C:membrane raft"/>
    <property type="evidence" value="ECO:0007669"/>
    <property type="project" value="TreeGrafter"/>
</dbReference>
<dbReference type="GO" id="GO:0045087">
    <property type="term" value="P:innate immune response"/>
    <property type="evidence" value="ECO:0007669"/>
    <property type="project" value="TreeGrafter"/>
</dbReference>
<feature type="compositionally biased region" description="Basic and acidic residues" evidence="1">
    <location>
        <begin position="550"/>
        <end position="559"/>
    </location>
</feature>
<name>A0A6A5GKE4_CAERE</name>